<feature type="active site" description="Proton donor; for delta-elimination activity" evidence="15">
    <location>
        <position position="302"/>
    </location>
</feature>
<dbReference type="PANTHER" id="PTHR22993:SF9">
    <property type="entry name" value="FORMAMIDOPYRIMIDINE-DNA GLYCOSYLASE"/>
    <property type="match status" value="1"/>
</dbReference>
<dbReference type="KEGG" id="lins:G7067_10175"/>
<keyword evidence="12 15" id="KW-0511">Multifunctional enzyme</keyword>
<evidence type="ECO:0000256" key="5">
    <source>
        <dbReference type="ARBA" id="ARBA00022763"/>
    </source>
</evidence>
<proteinExistence type="inferred from homology"/>
<evidence type="ECO:0000259" key="18">
    <source>
        <dbReference type="PROSITE" id="PS51068"/>
    </source>
</evidence>
<evidence type="ECO:0000256" key="1">
    <source>
        <dbReference type="ARBA" id="ARBA00001668"/>
    </source>
</evidence>
<dbReference type="InterPro" id="IPR035937">
    <property type="entry name" value="FPG_N"/>
</dbReference>
<dbReference type="GO" id="GO:0006979">
    <property type="term" value="P:response to oxidative stress"/>
    <property type="evidence" value="ECO:0007669"/>
    <property type="project" value="UniProtKB-ARBA"/>
</dbReference>
<dbReference type="Pfam" id="PF01149">
    <property type="entry name" value="Fapy_DNA_glyco"/>
    <property type="match status" value="1"/>
</dbReference>
<keyword evidence="8 15" id="KW-0862">Zinc</keyword>
<evidence type="ECO:0000256" key="11">
    <source>
        <dbReference type="ARBA" id="ARBA00023239"/>
    </source>
</evidence>
<keyword evidence="4 15" id="KW-0479">Metal-binding</keyword>
<evidence type="ECO:0000313" key="20">
    <source>
        <dbReference type="Proteomes" id="UP000501387"/>
    </source>
</evidence>
<evidence type="ECO:0000256" key="14">
    <source>
        <dbReference type="ARBA" id="ARBA00044632"/>
    </source>
</evidence>
<evidence type="ECO:0000256" key="7">
    <source>
        <dbReference type="ARBA" id="ARBA00022801"/>
    </source>
</evidence>
<evidence type="ECO:0000256" key="10">
    <source>
        <dbReference type="ARBA" id="ARBA00023204"/>
    </source>
</evidence>
<comment type="catalytic activity">
    <reaction evidence="1 15">
        <text>Hydrolysis of DNA containing ring-opened 7-methylguanine residues, releasing 2,6-diamino-4-hydroxy-5-(N-methyl)formamidopyrimidine.</text>
        <dbReference type="EC" id="3.2.2.23"/>
    </reaction>
</comment>
<dbReference type="SUPFAM" id="SSF46946">
    <property type="entry name" value="S13-like H2TH domain"/>
    <property type="match status" value="1"/>
</dbReference>
<dbReference type="NCBIfam" id="NF002211">
    <property type="entry name" value="PRK01103.1"/>
    <property type="match status" value="1"/>
</dbReference>
<dbReference type="RefSeq" id="WP_166323968.1">
    <property type="nucleotide sequence ID" value="NZ_CP049934.1"/>
</dbReference>
<dbReference type="Pfam" id="PF06827">
    <property type="entry name" value="zf-FPG_IleRS"/>
    <property type="match status" value="1"/>
</dbReference>
<comment type="caution">
    <text evidence="15">Lacks conserved residue(s) required for the propagation of feature annotation.</text>
</comment>
<feature type="domain" description="Formamidopyrimidine-DNA glycosylase catalytic" evidence="18">
    <location>
        <begin position="2"/>
        <end position="149"/>
    </location>
</feature>
<dbReference type="FunFam" id="1.10.8.50:FF:000003">
    <property type="entry name" value="Formamidopyrimidine-DNA glycosylase"/>
    <property type="match status" value="1"/>
</dbReference>
<sequence>MPELPEVEVVRAGLAPAVTGAQVVGAEVLDPRALKRHVPVGGSASDGGHGVTLSPEEGARRAADFERRVAGLRLLAPKRRGKFLWLPVNDTLDTSGPPQALLAHLGMSGQMLLRALDAPNDRFVRIRLWIEHPEHGELRLDFADQRLFGSLALDDLVPGTGGKIPSQATHIAPDPLEPVFDDASFVAALRARKTGVKKLLLDQALISGVGNIYADEALWRARIHPETAGSALSDRKAVQLLAELRAVFTKALAEGGTSFDEQYVNVNGQAGYFAHSLNAYGRTGEPCPRCGNPIRRLVIVGRSAHFCARCQRRRV</sequence>
<reference evidence="19 20" key="1">
    <citation type="submission" date="2020-03" db="EMBL/GenBank/DDBJ databases">
        <title>Leucobacter sp. nov., isolated from beetles.</title>
        <authorList>
            <person name="Hyun D.-W."/>
            <person name="Bae J.-W."/>
        </authorList>
    </citation>
    <scope>NUCLEOTIDE SEQUENCE [LARGE SCALE GENOMIC DNA]</scope>
    <source>
        <strain evidence="19 20">HDW9B</strain>
    </source>
</reference>
<evidence type="ECO:0000256" key="15">
    <source>
        <dbReference type="HAMAP-Rule" id="MF_00103"/>
    </source>
</evidence>
<dbReference type="InterPro" id="IPR015886">
    <property type="entry name" value="H2TH_FPG"/>
</dbReference>
<keyword evidence="6 15" id="KW-0863">Zinc-finger</keyword>
<evidence type="ECO:0000313" key="19">
    <source>
        <dbReference type="EMBL" id="QIM16689.1"/>
    </source>
</evidence>
<evidence type="ECO:0000256" key="8">
    <source>
        <dbReference type="ARBA" id="ARBA00022833"/>
    </source>
</evidence>
<dbReference type="PROSITE" id="PS51066">
    <property type="entry name" value="ZF_FPG_2"/>
    <property type="match status" value="1"/>
</dbReference>
<dbReference type="HAMAP" id="MF_00103">
    <property type="entry name" value="Fapy_DNA_glycosyl"/>
    <property type="match status" value="1"/>
</dbReference>
<feature type="domain" description="FPG-type" evidence="17">
    <location>
        <begin position="278"/>
        <end position="312"/>
    </location>
</feature>
<comment type="subunit">
    <text evidence="3 15">Monomer.</text>
</comment>
<dbReference type="Proteomes" id="UP000501387">
    <property type="component" value="Chromosome"/>
</dbReference>
<evidence type="ECO:0000259" key="17">
    <source>
        <dbReference type="PROSITE" id="PS51066"/>
    </source>
</evidence>
<comment type="function">
    <text evidence="15">Involved in base excision repair of DNA damaged by oxidation or by mutagenic agents. Acts as DNA glycosylase that recognizes and removes damaged bases. Has a preference for oxidized purines, such as 7,8-dihydro-8-oxoguanine (8-oxoG). Has AP (apurinic/apyrimidinic) lyase activity and introduces nicks in the DNA strand. Cleaves the DNA backbone by beta-delta elimination to generate a single-strand break at the site of the removed base with both 3'- and 5'-phosphates.</text>
</comment>
<evidence type="ECO:0000256" key="4">
    <source>
        <dbReference type="ARBA" id="ARBA00022723"/>
    </source>
</evidence>
<feature type="region of interest" description="Disordered" evidence="16">
    <location>
        <begin position="38"/>
        <end position="58"/>
    </location>
</feature>
<dbReference type="Gene3D" id="1.10.8.50">
    <property type="match status" value="1"/>
</dbReference>
<dbReference type="Pfam" id="PF06831">
    <property type="entry name" value="H2TH"/>
    <property type="match status" value="1"/>
</dbReference>
<dbReference type="Gene3D" id="3.20.190.10">
    <property type="entry name" value="MutM-like, N-terminal"/>
    <property type="match status" value="1"/>
</dbReference>
<dbReference type="SUPFAM" id="SSF81624">
    <property type="entry name" value="N-terminal domain of MutM-like DNA repair proteins"/>
    <property type="match status" value="1"/>
</dbReference>
<keyword evidence="9 15" id="KW-0238">DNA-binding</keyword>
<dbReference type="InterPro" id="IPR012319">
    <property type="entry name" value="FPG_cat"/>
</dbReference>
<dbReference type="GO" id="GO:0003690">
    <property type="term" value="F:double-stranded DNA binding"/>
    <property type="evidence" value="ECO:0007669"/>
    <property type="project" value="UniProtKB-ARBA"/>
</dbReference>
<evidence type="ECO:0000256" key="13">
    <source>
        <dbReference type="ARBA" id="ARBA00023295"/>
    </source>
</evidence>
<evidence type="ECO:0000256" key="9">
    <source>
        <dbReference type="ARBA" id="ARBA00023125"/>
    </source>
</evidence>
<keyword evidence="7 15" id="KW-0378">Hydrolase</keyword>
<evidence type="ECO:0000256" key="12">
    <source>
        <dbReference type="ARBA" id="ARBA00023268"/>
    </source>
</evidence>
<dbReference type="EC" id="4.2.99.18" evidence="15"/>
<dbReference type="GO" id="GO:0008270">
    <property type="term" value="F:zinc ion binding"/>
    <property type="evidence" value="ECO:0007669"/>
    <property type="project" value="UniProtKB-UniRule"/>
</dbReference>
<feature type="binding site" evidence="15">
    <location>
        <position position="146"/>
    </location>
    <ligand>
        <name>DNA</name>
        <dbReference type="ChEBI" id="CHEBI:16991"/>
    </ligand>
</feature>
<feature type="binding site" evidence="15">
    <location>
        <position position="192"/>
    </location>
    <ligand>
        <name>DNA</name>
        <dbReference type="ChEBI" id="CHEBI:16991"/>
    </ligand>
</feature>
<comment type="catalytic activity">
    <reaction evidence="14 15">
        <text>2'-deoxyribonucleotide-(2'-deoxyribose 5'-phosphate)-2'-deoxyribonucleotide-DNA = a 3'-end 2'-deoxyribonucleotide-(2,3-dehydro-2,3-deoxyribose 5'-phosphate)-DNA + a 5'-end 5'-phospho-2'-deoxyribonucleoside-DNA + H(+)</text>
        <dbReference type="Rhea" id="RHEA:66592"/>
        <dbReference type="Rhea" id="RHEA-COMP:13180"/>
        <dbReference type="Rhea" id="RHEA-COMP:16897"/>
        <dbReference type="Rhea" id="RHEA-COMP:17067"/>
        <dbReference type="ChEBI" id="CHEBI:15378"/>
        <dbReference type="ChEBI" id="CHEBI:136412"/>
        <dbReference type="ChEBI" id="CHEBI:157695"/>
        <dbReference type="ChEBI" id="CHEBI:167181"/>
        <dbReference type="EC" id="4.2.99.18"/>
    </reaction>
</comment>
<protein>
    <recommendedName>
        <fullName evidence="15">Formamidopyrimidine-DNA glycosylase</fullName>
        <shortName evidence="15">Fapy-DNA glycosylase</shortName>
        <ecNumber evidence="15">3.2.2.23</ecNumber>
    </recommendedName>
    <alternativeName>
        <fullName evidence="15">DNA-(apurinic or apyrimidinic site) lyase MutM</fullName>
        <shortName evidence="15">AP lyase MutM</shortName>
        <ecNumber evidence="15">4.2.99.18</ecNumber>
    </alternativeName>
</protein>
<dbReference type="EMBL" id="CP049934">
    <property type="protein sequence ID" value="QIM16689.1"/>
    <property type="molecule type" value="Genomic_DNA"/>
</dbReference>
<comment type="cofactor">
    <cofactor evidence="15">
        <name>Zn(2+)</name>
        <dbReference type="ChEBI" id="CHEBI:29105"/>
    </cofactor>
    <text evidence="15">Binds 1 zinc ion per subunit.</text>
</comment>
<dbReference type="InterPro" id="IPR020629">
    <property type="entry name" value="FPG_Glyclase"/>
</dbReference>
<keyword evidence="11 15" id="KW-0456">Lyase</keyword>
<accession>A0A6G8FK82</accession>
<gene>
    <name evidence="15 19" type="primary">mutM</name>
    <name evidence="15" type="synonym">fpg</name>
    <name evidence="19" type="ORF">G7067_10175</name>
</gene>
<dbReference type="EC" id="3.2.2.23" evidence="15"/>
<dbReference type="SUPFAM" id="SSF57716">
    <property type="entry name" value="Glucocorticoid receptor-like (DNA-binding domain)"/>
    <property type="match status" value="1"/>
</dbReference>
<dbReference type="InterPro" id="IPR010663">
    <property type="entry name" value="Znf_FPG/IleRS"/>
</dbReference>
<dbReference type="SMART" id="SM01232">
    <property type="entry name" value="H2TH"/>
    <property type="match status" value="1"/>
</dbReference>
<dbReference type="PROSITE" id="PS51068">
    <property type="entry name" value="FPG_CAT"/>
    <property type="match status" value="1"/>
</dbReference>
<dbReference type="SMART" id="SM00898">
    <property type="entry name" value="Fapy_DNA_glyco"/>
    <property type="match status" value="1"/>
</dbReference>
<dbReference type="InterPro" id="IPR010979">
    <property type="entry name" value="Ribosomal_uS13-like_H2TH"/>
</dbReference>
<dbReference type="NCBIfam" id="TIGR00577">
    <property type="entry name" value="fpg"/>
    <property type="match status" value="1"/>
</dbReference>
<dbReference type="CDD" id="cd08966">
    <property type="entry name" value="EcFpg-like_N"/>
    <property type="match status" value="1"/>
</dbReference>
<dbReference type="GO" id="GO:0034039">
    <property type="term" value="F:8-oxo-7,8-dihydroguanine DNA N-glycosylase activity"/>
    <property type="evidence" value="ECO:0007669"/>
    <property type="project" value="TreeGrafter"/>
</dbReference>
<keyword evidence="13 15" id="KW-0326">Glycosidase</keyword>
<feature type="active site" description="Schiff-base intermediate with DNA" evidence="15">
    <location>
        <position position="2"/>
    </location>
</feature>
<feature type="active site" description="Proton donor" evidence="15">
    <location>
        <position position="3"/>
    </location>
</feature>
<dbReference type="PANTHER" id="PTHR22993">
    <property type="entry name" value="FORMAMIDOPYRIMIDINE-DNA GLYCOSYLASE"/>
    <property type="match status" value="1"/>
</dbReference>
<keyword evidence="20" id="KW-1185">Reference proteome</keyword>
<evidence type="ECO:0000256" key="16">
    <source>
        <dbReference type="SAM" id="MobiDB-lite"/>
    </source>
</evidence>
<feature type="active site" description="Proton donor; for beta-elimination activity" evidence="15">
    <location>
        <position position="82"/>
    </location>
</feature>
<comment type="similarity">
    <text evidence="2 15">Belongs to the FPG family.</text>
</comment>
<dbReference type="GO" id="GO:0003684">
    <property type="term" value="F:damaged DNA binding"/>
    <property type="evidence" value="ECO:0007669"/>
    <property type="project" value="InterPro"/>
</dbReference>
<keyword evidence="5 15" id="KW-0227">DNA damage</keyword>
<dbReference type="AlphaFoldDB" id="A0A6G8FK82"/>
<dbReference type="InterPro" id="IPR000214">
    <property type="entry name" value="Znf_DNA_glyclase/AP_lyase"/>
</dbReference>
<dbReference type="GO" id="GO:0140078">
    <property type="term" value="F:class I DNA-(apurinic or apyrimidinic site) endonuclease activity"/>
    <property type="evidence" value="ECO:0007669"/>
    <property type="project" value="UniProtKB-EC"/>
</dbReference>
<organism evidence="19 20">
    <name type="scientific">Leucobacter insecticola</name>
    <dbReference type="NCBI Taxonomy" id="2714934"/>
    <lineage>
        <taxon>Bacteria</taxon>
        <taxon>Bacillati</taxon>
        <taxon>Actinomycetota</taxon>
        <taxon>Actinomycetes</taxon>
        <taxon>Micrococcales</taxon>
        <taxon>Microbacteriaceae</taxon>
        <taxon>Leucobacter</taxon>
    </lineage>
</organism>
<dbReference type="InterPro" id="IPR015887">
    <property type="entry name" value="DNA_glyclase_Znf_dom_DNA_BS"/>
</dbReference>
<evidence type="ECO:0000256" key="6">
    <source>
        <dbReference type="ARBA" id="ARBA00022771"/>
    </source>
</evidence>
<evidence type="ECO:0000256" key="3">
    <source>
        <dbReference type="ARBA" id="ARBA00011245"/>
    </source>
</evidence>
<name>A0A6G8FK82_9MICO</name>
<evidence type="ECO:0000256" key="2">
    <source>
        <dbReference type="ARBA" id="ARBA00009409"/>
    </source>
</evidence>
<keyword evidence="10 15" id="KW-0234">DNA repair</keyword>
<dbReference type="PROSITE" id="PS01242">
    <property type="entry name" value="ZF_FPG_1"/>
    <property type="match status" value="1"/>
</dbReference>
<dbReference type="GO" id="GO:0006284">
    <property type="term" value="P:base-excision repair"/>
    <property type="evidence" value="ECO:0007669"/>
    <property type="project" value="InterPro"/>
</dbReference>